<accession>A0ABU8X0Z2</accession>
<dbReference type="Proteomes" id="UP001367030">
    <property type="component" value="Unassembled WGS sequence"/>
</dbReference>
<sequence length="110" mass="11738">MPASVPTIDASTRTVEKFYIALSIGDGSAAAALVTPAKRGIGPFSEAGMSKFYRSLRDPLALRSVRALGNGKVEARYRYRARTGTCEGTAIVQTEAIGDKTLIRSIRANC</sequence>
<comment type="caution">
    <text evidence="1">The sequence shown here is derived from an EMBL/GenBank/DDBJ whole genome shotgun (WGS) entry which is preliminary data.</text>
</comment>
<gene>
    <name evidence="1" type="ORF">WKW79_02380</name>
</gene>
<evidence type="ECO:0000313" key="1">
    <source>
        <dbReference type="EMBL" id="MEJ8853396.1"/>
    </source>
</evidence>
<evidence type="ECO:0000313" key="2">
    <source>
        <dbReference type="Proteomes" id="UP001367030"/>
    </source>
</evidence>
<protein>
    <recommendedName>
        <fullName evidence="3">Nuclear transport factor 2 family protein</fullName>
    </recommendedName>
</protein>
<evidence type="ECO:0008006" key="3">
    <source>
        <dbReference type="Google" id="ProtNLM"/>
    </source>
</evidence>
<proteinExistence type="predicted"/>
<name>A0ABU8X0Z2_9BURK</name>
<dbReference type="EMBL" id="JBBKZS010000001">
    <property type="protein sequence ID" value="MEJ8853396.1"/>
    <property type="molecule type" value="Genomic_DNA"/>
</dbReference>
<dbReference type="RefSeq" id="WP_340333488.1">
    <property type="nucleotide sequence ID" value="NZ_JBBKZS010000001.1"/>
</dbReference>
<organism evidence="1 2">
    <name type="scientific">Variovorax robiniae</name>
    <dbReference type="NCBI Taxonomy" id="1836199"/>
    <lineage>
        <taxon>Bacteria</taxon>
        <taxon>Pseudomonadati</taxon>
        <taxon>Pseudomonadota</taxon>
        <taxon>Betaproteobacteria</taxon>
        <taxon>Burkholderiales</taxon>
        <taxon>Comamonadaceae</taxon>
        <taxon>Variovorax</taxon>
    </lineage>
</organism>
<keyword evidence="2" id="KW-1185">Reference proteome</keyword>
<reference evidence="1 2" key="1">
    <citation type="submission" date="2024-03" db="EMBL/GenBank/DDBJ databases">
        <title>Novel species of the genus Variovorax.</title>
        <authorList>
            <person name="Liu Q."/>
            <person name="Xin Y.-H."/>
        </authorList>
    </citation>
    <scope>NUCLEOTIDE SEQUENCE [LARGE SCALE GENOMIC DNA]</scope>
    <source>
        <strain evidence="1 2">KACC 18901</strain>
    </source>
</reference>